<reference evidence="14" key="1">
    <citation type="submission" date="2022-01" db="EMBL/GenBank/DDBJ databases">
        <title>Genome sequence and assembly of Parabukholderia sp. RG36.</title>
        <authorList>
            <person name="Chhetri G."/>
        </authorList>
    </citation>
    <scope>NUCLEOTIDE SEQUENCE</scope>
    <source>
        <strain evidence="14">RG36</strain>
    </source>
</reference>
<protein>
    <submittedName>
        <fullName evidence="14">Cache domain-containing protein</fullName>
    </submittedName>
</protein>
<sequence>MPAPFFFNDRLKTKIFLLAVVPFLAAIASIGIGVRQQATALARTQHATMQAAYLSSKEVELRHYVELATSAIAPLYAPEANVSAALDAGSAGSAGSVDAAAAASAAALPVPADLAARQRAALAVLQRMNFGTDGYFFVYDMRGRSLMHPREPGLVGQDLWNLRDPQGALTIQQLVTAASHGGGFVRYMWHRPSTGKLAPKLGYVVALPRWGWMVGTGIYLDDVESTLARTDERASANIERTLQWLGIIALAGVGVFALGALVLNVSEYRSTDAKLKRLAQQVVQSQEQERARLSRELHDGISQMLVSAKLLLESALARFEHGEARVPAAEASLSTGLTRLSDTLREVRRISHALRPAMLDDLGLAAALEQLTRELAEESEMEIDFAQSGAKPGAKPGIKSGTRPGTQPDGGARSNLSAAPLPDAVNTALFRIAQEALTNIVKHAGARRAVLTLDVAPNGVTLAIADNGRGFDVAHALADPRAGMGLRNMRERLEPLGGRLSVSSKPGHTVVDAWVPIRPASTAHATARAAGADADTKPRQTH</sequence>
<dbReference type="CDD" id="cd18774">
    <property type="entry name" value="PDC2_HK_sensor"/>
    <property type="match status" value="1"/>
</dbReference>
<feature type="transmembrane region" description="Helical" evidence="11">
    <location>
        <begin position="242"/>
        <end position="263"/>
    </location>
</feature>
<dbReference type="GO" id="GO:0000155">
    <property type="term" value="F:phosphorelay sensor kinase activity"/>
    <property type="evidence" value="ECO:0007669"/>
    <property type="project" value="InterPro"/>
</dbReference>
<dbReference type="AlphaFoldDB" id="A0A9X1RRI6"/>
<evidence type="ECO:0000256" key="4">
    <source>
        <dbReference type="ARBA" id="ARBA00022692"/>
    </source>
</evidence>
<evidence type="ECO:0000256" key="8">
    <source>
        <dbReference type="ARBA" id="ARBA00023136"/>
    </source>
</evidence>
<accession>A0A9X1RRI6</accession>
<dbReference type="Proteomes" id="UP001139308">
    <property type="component" value="Unassembled WGS sequence"/>
</dbReference>
<name>A0A9X1RRI6_9BURK</name>
<dbReference type="GO" id="GO:0005886">
    <property type="term" value="C:plasma membrane"/>
    <property type="evidence" value="ECO:0007669"/>
    <property type="project" value="UniProtKB-SubCell"/>
</dbReference>
<evidence type="ECO:0000256" key="7">
    <source>
        <dbReference type="ARBA" id="ARBA00023012"/>
    </source>
</evidence>
<dbReference type="PIRSF" id="PIRSF037314">
    <property type="entry name" value="STHK_MctS"/>
    <property type="match status" value="1"/>
</dbReference>
<dbReference type="SUPFAM" id="SSF55874">
    <property type="entry name" value="ATPase domain of HSP90 chaperone/DNA topoisomerase II/histidine kinase"/>
    <property type="match status" value="1"/>
</dbReference>
<feature type="coiled-coil region" evidence="9">
    <location>
        <begin position="268"/>
        <end position="296"/>
    </location>
</feature>
<dbReference type="Gene3D" id="3.30.450.20">
    <property type="entry name" value="PAS domain"/>
    <property type="match status" value="1"/>
</dbReference>
<dbReference type="Pfam" id="PF17200">
    <property type="entry name" value="sCache_2"/>
    <property type="match status" value="1"/>
</dbReference>
<feature type="transmembrane region" description="Helical" evidence="11">
    <location>
        <begin position="15"/>
        <end position="34"/>
    </location>
</feature>
<feature type="region of interest" description="Disordered" evidence="10">
    <location>
        <begin position="386"/>
        <end position="419"/>
    </location>
</feature>
<evidence type="ECO:0000256" key="3">
    <source>
        <dbReference type="ARBA" id="ARBA00022679"/>
    </source>
</evidence>
<dbReference type="EMBL" id="JAKLJA010000016">
    <property type="protein sequence ID" value="MCG5075530.1"/>
    <property type="molecule type" value="Genomic_DNA"/>
</dbReference>
<dbReference type="InterPro" id="IPR050482">
    <property type="entry name" value="Sensor_HK_TwoCompSys"/>
</dbReference>
<dbReference type="RefSeq" id="WP_238465386.1">
    <property type="nucleotide sequence ID" value="NZ_JAKLJA010000016.1"/>
</dbReference>
<keyword evidence="5" id="KW-0418">Kinase</keyword>
<keyword evidence="4 11" id="KW-0812">Transmembrane</keyword>
<evidence type="ECO:0000256" key="1">
    <source>
        <dbReference type="ARBA" id="ARBA00004651"/>
    </source>
</evidence>
<evidence type="ECO:0000256" key="2">
    <source>
        <dbReference type="ARBA" id="ARBA00022475"/>
    </source>
</evidence>
<keyword evidence="9" id="KW-0175">Coiled coil</keyword>
<dbReference type="Pfam" id="PF07730">
    <property type="entry name" value="HisKA_3"/>
    <property type="match status" value="1"/>
</dbReference>
<dbReference type="Gene3D" id="3.30.565.10">
    <property type="entry name" value="Histidine kinase-like ATPase, C-terminal domain"/>
    <property type="match status" value="1"/>
</dbReference>
<keyword evidence="6 11" id="KW-1133">Transmembrane helix</keyword>
<dbReference type="Gene3D" id="1.20.5.1930">
    <property type="match status" value="1"/>
</dbReference>
<keyword evidence="2" id="KW-1003">Cell membrane</keyword>
<dbReference type="InterPro" id="IPR017171">
    <property type="entry name" value="Sig_transdc_His_kinase_MctS"/>
</dbReference>
<evidence type="ECO:0000313" key="14">
    <source>
        <dbReference type="EMBL" id="MCG5075530.1"/>
    </source>
</evidence>
<evidence type="ECO:0000256" key="11">
    <source>
        <dbReference type="SAM" id="Phobius"/>
    </source>
</evidence>
<evidence type="ECO:0000256" key="10">
    <source>
        <dbReference type="SAM" id="MobiDB-lite"/>
    </source>
</evidence>
<proteinExistence type="predicted"/>
<keyword evidence="15" id="KW-1185">Reference proteome</keyword>
<keyword evidence="8 11" id="KW-0472">Membrane</keyword>
<evidence type="ECO:0000259" key="13">
    <source>
        <dbReference type="SMART" id="SM01049"/>
    </source>
</evidence>
<comment type="subcellular location">
    <subcellularLocation>
        <location evidence="1">Cell membrane</location>
        <topology evidence="1">Multi-pass membrane protein</topology>
    </subcellularLocation>
</comment>
<dbReference type="InterPro" id="IPR011712">
    <property type="entry name" value="Sig_transdc_His_kin_sub3_dim/P"/>
</dbReference>
<organism evidence="14 15">
    <name type="scientific">Paraburkholderia tagetis</name>
    <dbReference type="NCBI Taxonomy" id="2913261"/>
    <lineage>
        <taxon>Bacteria</taxon>
        <taxon>Pseudomonadati</taxon>
        <taxon>Pseudomonadota</taxon>
        <taxon>Betaproteobacteria</taxon>
        <taxon>Burkholderiales</taxon>
        <taxon>Burkholderiaceae</taxon>
        <taxon>Paraburkholderia</taxon>
    </lineage>
</organism>
<dbReference type="SMART" id="SM00387">
    <property type="entry name" value="HATPase_c"/>
    <property type="match status" value="1"/>
</dbReference>
<feature type="domain" description="Histidine kinase/HSP90-like ATPase" evidence="12">
    <location>
        <begin position="424"/>
        <end position="519"/>
    </location>
</feature>
<evidence type="ECO:0000256" key="5">
    <source>
        <dbReference type="ARBA" id="ARBA00022777"/>
    </source>
</evidence>
<dbReference type="Pfam" id="PF02518">
    <property type="entry name" value="HATPase_c"/>
    <property type="match status" value="1"/>
</dbReference>
<evidence type="ECO:0000256" key="9">
    <source>
        <dbReference type="SAM" id="Coils"/>
    </source>
</evidence>
<gene>
    <name evidence="14" type="ORF">L5014_19505</name>
</gene>
<feature type="domain" description="Single Cache" evidence="13">
    <location>
        <begin position="50"/>
        <end position="172"/>
    </location>
</feature>
<evidence type="ECO:0000313" key="15">
    <source>
        <dbReference type="Proteomes" id="UP001139308"/>
    </source>
</evidence>
<dbReference type="SMART" id="SM01049">
    <property type="entry name" value="Cache_2"/>
    <property type="match status" value="1"/>
</dbReference>
<evidence type="ECO:0000256" key="6">
    <source>
        <dbReference type="ARBA" id="ARBA00022989"/>
    </source>
</evidence>
<dbReference type="GO" id="GO:0046983">
    <property type="term" value="F:protein dimerization activity"/>
    <property type="evidence" value="ECO:0007669"/>
    <property type="project" value="InterPro"/>
</dbReference>
<evidence type="ECO:0000259" key="12">
    <source>
        <dbReference type="SMART" id="SM00387"/>
    </source>
</evidence>
<dbReference type="InterPro" id="IPR036890">
    <property type="entry name" value="HATPase_C_sf"/>
</dbReference>
<dbReference type="InterPro" id="IPR033480">
    <property type="entry name" value="sCache_2"/>
</dbReference>
<dbReference type="CDD" id="cd16917">
    <property type="entry name" value="HATPase_UhpB-NarQ-NarX-like"/>
    <property type="match status" value="1"/>
</dbReference>
<comment type="caution">
    <text evidence="14">The sequence shown here is derived from an EMBL/GenBank/DDBJ whole genome shotgun (WGS) entry which is preliminary data.</text>
</comment>
<keyword evidence="7" id="KW-0902">Two-component regulatory system</keyword>
<dbReference type="PANTHER" id="PTHR24421">
    <property type="entry name" value="NITRATE/NITRITE SENSOR PROTEIN NARX-RELATED"/>
    <property type="match status" value="1"/>
</dbReference>
<dbReference type="InterPro" id="IPR003594">
    <property type="entry name" value="HATPase_dom"/>
</dbReference>
<keyword evidence="3" id="KW-0808">Transferase</keyword>